<dbReference type="PATRIC" id="fig|1030841.3.peg.564"/>
<dbReference type="HOGENOM" id="CLU_100997_5_1_4"/>
<dbReference type="STRING" id="1030841.HMPREF9370_0573"/>
<name>G4CNB4_9NEIS</name>
<gene>
    <name evidence="1" type="ORF">HMPREF9370_0573</name>
</gene>
<dbReference type="Pfam" id="PF07366">
    <property type="entry name" value="SnoaL"/>
    <property type="match status" value="1"/>
</dbReference>
<organism evidence="1 2">
    <name type="scientific">Neisseria wadsworthii 9715</name>
    <dbReference type="NCBI Taxonomy" id="1030841"/>
    <lineage>
        <taxon>Bacteria</taxon>
        <taxon>Pseudomonadati</taxon>
        <taxon>Pseudomonadota</taxon>
        <taxon>Betaproteobacteria</taxon>
        <taxon>Neisseriales</taxon>
        <taxon>Neisseriaceae</taxon>
        <taxon>Neisseria</taxon>
    </lineage>
</organism>
<comment type="caution">
    <text evidence="1">The sequence shown here is derived from an EMBL/GenBank/DDBJ whole genome shotgun (WGS) entry which is preliminary data.</text>
</comment>
<dbReference type="Proteomes" id="UP000005336">
    <property type="component" value="Unassembled WGS sequence"/>
</dbReference>
<reference evidence="1 2" key="1">
    <citation type="submission" date="2011-06" db="EMBL/GenBank/DDBJ databases">
        <authorList>
            <person name="Muzny D."/>
            <person name="Qin X."/>
            <person name="Deng J."/>
            <person name="Jiang H."/>
            <person name="Liu Y."/>
            <person name="Qu J."/>
            <person name="Song X.-Z."/>
            <person name="Zhang L."/>
            <person name="Thornton R."/>
            <person name="Coyle M."/>
            <person name="Francisco L."/>
            <person name="Jackson L."/>
            <person name="Javaid M."/>
            <person name="Korchina V."/>
            <person name="Kovar C."/>
            <person name="Mata R."/>
            <person name="Mathew T."/>
            <person name="Ngo R."/>
            <person name="Nguyen L."/>
            <person name="Nguyen N."/>
            <person name="Okwuonu G."/>
            <person name="Ongeri F."/>
            <person name="Pham C."/>
            <person name="Simmons D."/>
            <person name="Wilczek-Boney K."/>
            <person name="Hale W."/>
            <person name="Jakkamsetti A."/>
            <person name="Pham P."/>
            <person name="Ruth R."/>
            <person name="San Lucas F."/>
            <person name="Warren J."/>
            <person name="Zhang J."/>
            <person name="Zhao Z."/>
            <person name="Zhou C."/>
            <person name="Zhu D."/>
            <person name="Lee S."/>
            <person name="Bess C."/>
            <person name="Blankenburg K."/>
            <person name="Forbes L."/>
            <person name="Fu Q."/>
            <person name="Gubbala S."/>
            <person name="Hirani K."/>
            <person name="Jayaseelan J.C."/>
            <person name="Lara F."/>
            <person name="Munidasa M."/>
            <person name="Palculict T."/>
            <person name="Patil S."/>
            <person name="Pu L.-L."/>
            <person name="Saada N."/>
            <person name="Tang L."/>
            <person name="Weissenberger G."/>
            <person name="Zhu Y."/>
            <person name="Hemphill L."/>
            <person name="Shang Y."/>
            <person name="Youmans B."/>
            <person name="Ayvaz T."/>
            <person name="Ross M."/>
            <person name="Santibanez J."/>
            <person name="Aqrawi P."/>
            <person name="Gross S."/>
            <person name="Joshi V."/>
            <person name="Fowler G."/>
            <person name="Nazareth L."/>
            <person name="Reid J."/>
            <person name="Worley K."/>
            <person name="Petrosino J."/>
            <person name="Highlander S."/>
            <person name="Gibbs R."/>
        </authorList>
    </citation>
    <scope>NUCLEOTIDE SEQUENCE [LARGE SCALE GENOMIC DNA]</scope>
    <source>
        <strain evidence="1 2">9715</strain>
    </source>
</reference>
<dbReference type="RefSeq" id="WP_009115719.1">
    <property type="nucleotide sequence ID" value="NZ_JH165159.1"/>
</dbReference>
<dbReference type="GO" id="GO:0030638">
    <property type="term" value="P:polyketide metabolic process"/>
    <property type="evidence" value="ECO:0007669"/>
    <property type="project" value="InterPro"/>
</dbReference>
<evidence type="ECO:0000313" key="1">
    <source>
        <dbReference type="EMBL" id="EGZ49928.1"/>
    </source>
</evidence>
<dbReference type="PANTHER" id="PTHR38436:SF1">
    <property type="entry name" value="ESTER CYCLASE"/>
    <property type="match status" value="1"/>
</dbReference>
<dbReference type="InterPro" id="IPR009959">
    <property type="entry name" value="Cyclase_SnoaL-like"/>
</dbReference>
<dbReference type="PANTHER" id="PTHR38436">
    <property type="entry name" value="POLYKETIDE CYCLASE SNOAL-LIKE DOMAIN"/>
    <property type="match status" value="1"/>
</dbReference>
<sequence length="135" mass="15537">MNSKELVKYFYEQIFSRNLVDEIENYVDKKCNLRVGTEIFPIGLDGMKKHISDVRETYPDFTIQVINQFSEKEYVISEIIATGTHKGVFLGIQPTNRKLTFTGIDVDKVENGKIVEHSGAINTFETFIQENIIKI</sequence>
<evidence type="ECO:0000313" key="2">
    <source>
        <dbReference type="Proteomes" id="UP000005336"/>
    </source>
</evidence>
<dbReference type="EMBL" id="AGAZ01000026">
    <property type="protein sequence ID" value="EGZ49928.1"/>
    <property type="molecule type" value="Genomic_DNA"/>
</dbReference>
<keyword evidence="2" id="KW-1185">Reference proteome</keyword>
<evidence type="ECO:0008006" key="3">
    <source>
        <dbReference type="Google" id="ProtNLM"/>
    </source>
</evidence>
<dbReference type="SUPFAM" id="SSF54427">
    <property type="entry name" value="NTF2-like"/>
    <property type="match status" value="1"/>
</dbReference>
<dbReference type="AlphaFoldDB" id="G4CNB4"/>
<dbReference type="Gene3D" id="3.10.450.50">
    <property type="match status" value="1"/>
</dbReference>
<dbReference type="OrthoDB" id="9182871at2"/>
<protein>
    <recommendedName>
        <fullName evidence="3">Ester cyclase</fullName>
    </recommendedName>
</protein>
<accession>G4CNB4</accession>
<proteinExistence type="predicted"/>
<dbReference type="InterPro" id="IPR032710">
    <property type="entry name" value="NTF2-like_dom_sf"/>
</dbReference>